<dbReference type="VEuPathDB" id="ToxoDB:cyc_04275"/>
<dbReference type="CDD" id="cd20558">
    <property type="entry name" value="CYCLIN_ScPCL7-like"/>
    <property type="match status" value="1"/>
</dbReference>
<dbReference type="InParanoid" id="A0A1D3D0T7"/>
<proteinExistence type="predicted"/>
<feature type="compositionally biased region" description="Basic residues" evidence="1">
    <location>
        <begin position="412"/>
        <end position="421"/>
    </location>
</feature>
<feature type="region of interest" description="Disordered" evidence="1">
    <location>
        <begin position="321"/>
        <end position="356"/>
    </location>
</feature>
<accession>A0A1D3D0T7</accession>
<dbReference type="Pfam" id="PF08613">
    <property type="entry name" value="Cyclin"/>
    <property type="match status" value="1"/>
</dbReference>
<dbReference type="PANTHER" id="PTHR15615:SF108">
    <property type="entry name" value="PROTEIN CNPPD1"/>
    <property type="match status" value="1"/>
</dbReference>
<dbReference type="Gene3D" id="1.10.472.10">
    <property type="entry name" value="Cyclin-like"/>
    <property type="match status" value="1"/>
</dbReference>
<sequence length="421" mass="45101">MTPPAVALGIMAPIQGTGDVAPTTTFSDTGGVHEARLSHNRFNQIKAGEGSRGALEAPPHAGVPTREAPQEGSCSRCCNCNRKGMCGDRSVTPRRHLYEVSAADASLVSSVAALLQHLAMQRSSEGCGAPCFLSATEPVISVPDYLERLARFFQCSRECFVLALVYIDRLLQMNAHVWLCPLNLHRLAVTALMVAVKFSDDTFYSNAYYAKVGGLPLKEMNHLEATLLRMLQFRLHVLPWEFHKYLRLVLKSPFSAAAYRTKAVGWASGALAHPQSGGVAAGEPSREEVACADGCKRGQQQRQQPCCNACCSPSFSGSTGYSSGSSQSISPPSTPEATVAKSPEQQHIKRSTEDGLSTAVQVGEQVLLQERPPAAASHQLYLWAGGVTVGTVAAGGQNEPASWDASAEHLLRRQGSRRPSA</sequence>
<gene>
    <name evidence="2" type="ORF">cyc_04275</name>
</gene>
<feature type="compositionally biased region" description="Low complexity" evidence="1">
    <location>
        <begin position="321"/>
        <end position="331"/>
    </location>
</feature>
<comment type="caution">
    <text evidence="2">The sequence shown here is derived from an EMBL/GenBank/DDBJ whole genome shotgun (WGS) entry which is preliminary data.</text>
</comment>
<feature type="region of interest" description="Disordered" evidence="1">
    <location>
        <begin position="392"/>
        <end position="421"/>
    </location>
</feature>
<dbReference type="AlphaFoldDB" id="A0A1D3D0T7"/>
<dbReference type="InterPro" id="IPR036915">
    <property type="entry name" value="Cyclin-like_sf"/>
</dbReference>
<reference evidence="2 3" key="1">
    <citation type="journal article" date="2016" name="BMC Genomics">
        <title>Comparative genomics reveals Cyclospora cayetanensis possesses coccidia-like metabolism and invasion components but unique surface antigens.</title>
        <authorList>
            <person name="Liu S."/>
            <person name="Wang L."/>
            <person name="Zheng H."/>
            <person name="Xu Z."/>
            <person name="Roellig D.M."/>
            <person name="Li N."/>
            <person name="Frace M.A."/>
            <person name="Tang K."/>
            <person name="Arrowood M.J."/>
            <person name="Moss D.M."/>
            <person name="Zhang L."/>
            <person name="Feng Y."/>
            <person name="Xiao L."/>
        </authorList>
    </citation>
    <scope>NUCLEOTIDE SEQUENCE [LARGE SCALE GENOMIC DNA]</scope>
    <source>
        <strain evidence="2 3">CHN_HEN01</strain>
    </source>
</reference>
<dbReference type="SUPFAM" id="SSF47954">
    <property type="entry name" value="Cyclin-like"/>
    <property type="match status" value="1"/>
</dbReference>
<dbReference type="PANTHER" id="PTHR15615">
    <property type="match status" value="1"/>
</dbReference>
<evidence type="ECO:0000256" key="1">
    <source>
        <dbReference type="SAM" id="MobiDB-lite"/>
    </source>
</evidence>
<feature type="region of interest" description="Disordered" evidence="1">
    <location>
        <begin position="48"/>
        <end position="69"/>
    </location>
</feature>
<dbReference type="InterPro" id="IPR013922">
    <property type="entry name" value="Cyclin_PHO80-like"/>
</dbReference>
<evidence type="ECO:0000313" key="2">
    <source>
        <dbReference type="EMBL" id="OEH77042.1"/>
    </source>
</evidence>
<evidence type="ECO:0000313" key="3">
    <source>
        <dbReference type="Proteomes" id="UP000095192"/>
    </source>
</evidence>
<feature type="compositionally biased region" description="Basic and acidic residues" evidence="1">
    <location>
        <begin position="344"/>
        <end position="353"/>
    </location>
</feature>
<dbReference type="EMBL" id="JROU02001237">
    <property type="protein sequence ID" value="OEH77042.1"/>
    <property type="molecule type" value="Genomic_DNA"/>
</dbReference>
<protein>
    <submittedName>
        <fullName evidence="2">N-terminal domain-containing protein</fullName>
    </submittedName>
</protein>
<organism evidence="2 3">
    <name type="scientific">Cyclospora cayetanensis</name>
    <dbReference type="NCBI Taxonomy" id="88456"/>
    <lineage>
        <taxon>Eukaryota</taxon>
        <taxon>Sar</taxon>
        <taxon>Alveolata</taxon>
        <taxon>Apicomplexa</taxon>
        <taxon>Conoidasida</taxon>
        <taxon>Coccidia</taxon>
        <taxon>Eucoccidiorida</taxon>
        <taxon>Eimeriorina</taxon>
        <taxon>Eimeriidae</taxon>
        <taxon>Cyclospora</taxon>
    </lineage>
</organism>
<name>A0A1D3D0T7_9EIME</name>
<dbReference type="VEuPathDB" id="ToxoDB:LOC34620826"/>
<dbReference type="GO" id="GO:0019901">
    <property type="term" value="F:protein kinase binding"/>
    <property type="evidence" value="ECO:0007669"/>
    <property type="project" value="InterPro"/>
</dbReference>
<dbReference type="Proteomes" id="UP000095192">
    <property type="component" value="Unassembled WGS sequence"/>
</dbReference>
<keyword evidence="3" id="KW-1185">Reference proteome</keyword>